<keyword evidence="2" id="KW-1133">Transmembrane helix</keyword>
<accession>A0A0B1THJ7</accession>
<reference evidence="3 4" key="1">
    <citation type="submission" date="2014-03" db="EMBL/GenBank/DDBJ databases">
        <title>Draft genome of the hookworm Oesophagostomum dentatum.</title>
        <authorList>
            <person name="Mitreva M."/>
        </authorList>
    </citation>
    <scope>NUCLEOTIDE SEQUENCE [LARGE SCALE GENOMIC DNA]</scope>
    <source>
        <strain evidence="3 4">OD-Hann</strain>
    </source>
</reference>
<evidence type="ECO:0000313" key="3">
    <source>
        <dbReference type="EMBL" id="KHJ95566.1"/>
    </source>
</evidence>
<dbReference type="AlphaFoldDB" id="A0A0B1THJ7"/>
<feature type="transmembrane region" description="Helical" evidence="2">
    <location>
        <begin position="70"/>
        <end position="89"/>
    </location>
</feature>
<proteinExistence type="predicted"/>
<keyword evidence="2" id="KW-0472">Membrane</keyword>
<evidence type="ECO:0000256" key="1">
    <source>
        <dbReference type="SAM" id="MobiDB-lite"/>
    </source>
</evidence>
<protein>
    <submittedName>
        <fullName evidence="3">Uncharacterized protein</fullName>
    </submittedName>
</protein>
<feature type="compositionally biased region" description="Low complexity" evidence="1">
    <location>
        <begin position="190"/>
        <end position="217"/>
    </location>
</feature>
<keyword evidence="4" id="KW-1185">Reference proteome</keyword>
<organism evidence="3 4">
    <name type="scientific">Oesophagostomum dentatum</name>
    <name type="common">Nodular worm</name>
    <dbReference type="NCBI Taxonomy" id="61180"/>
    <lineage>
        <taxon>Eukaryota</taxon>
        <taxon>Metazoa</taxon>
        <taxon>Ecdysozoa</taxon>
        <taxon>Nematoda</taxon>
        <taxon>Chromadorea</taxon>
        <taxon>Rhabditida</taxon>
        <taxon>Rhabditina</taxon>
        <taxon>Rhabditomorpha</taxon>
        <taxon>Strongyloidea</taxon>
        <taxon>Strongylidae</taxon>
        <taxon>Oesophagostomum</taxon>
    </lineage>
</organism>
<keyword evidence="2" id="KW-0812">Transmembrane</keyword>
<dbReference type="Proteomes" id="UP000053660">
    <property type="component" value="Unassembled WGS sequence"/>
</dbReference>
<feature type="region of interest" description="Disordered" evidence="1">
    <location>
        <begin position="175"/>
        <end position="227"/>
    </location>
</feature>
<dbReference type="OrthoDB" id="5876428at2759"/>
<gene>
    <name evidence="3" type="ORF">OESDEN_04491</name>
</gene>
<sequence length="227" mass="24961">MRTAHLAVASGGLSQVQVVLRKDVVGMSNYSGGAMPGSSQVEKPLSDLQLLQTPGYNTPEIKEQLPRSLYFLYAIPFFIFVSYLIFAFLHRAKLEAPLLYLTPKEPKFPECGRISPSNFEFCGPLKIQSRLKCDVKHELSGVQSAPIENVVYDENLNEVVDIGSNIELVMMSDTTATSEQQPVKRTGNTSQCSVSSRRSASASNKSMKSQSSHSAKAGHQLKSMRTK</sequence>
<evidence type="ECO:0000256" key="2">
    <source>
        <dbReference type="SAM" id="Phobius"/>
    </source>
</evidence>
<feature type="compositionally biased region" description="Polar residues" evidence="1">
    <location>
        <begin position="175"/>
        <end position="189"/>
    </location>
</feature>
<name>A0A0B1THJ7_OESDE</name>
<dbReference type="EMBL" id="KN549922">
    <property type="protein sequence ID" value="KHJ95566.1"/>
    <property type="molecule type" value="Genomic_DNA"/>
</dbReference>
<evidence type="ECO:0000313" key="4">
    <source>
        <dbReference type="Proteomes" id="UP000053660"/>
    </source>
</evidence>